<feature type="compositionally biased region" description="Basic and acidic residues" evidence="1">
    <location>
        <begin position="85"/>
        <end position="94"/>
    </location>
</feature>
<dbReference type="AlphaFoldDB" id="A0A182UEI9"/>
<evidence type="ECO:0000313" key="3">
    <source>
        <dbReference type="Proteomes" id="UP000075902"/>
    </source>
</evidence>
<reference evidence="3" key="1">
    <citation type="submission" date="2014-01" db="EMBL/GenBank/DDBJ databases">
        <title>The Genome Sequence of Anopheles melas CM1001059_A (V2).</title>
        <authorList>
            <consortium name="The Broad Institute Genomics Platform"/>
            <person name="Neafsey D.E."/>
            <person name="Besansky N."/>
            <person name="Howell P."/>
            <person name="Walton C."/>
            <person name="Young S.K."/>
            <person name="Zeng Q."/>
            <person name="Gargeya S."/>
            <person name="Fitzgerald M."/>
            <person name="Haas B."/>
            <person name="Abouelleil A."/>
            <person name="Allen A.W."/>
            <person name="Alvarado L."/>
            <person name="Arachchi H.M."/>
            <person name="Berlin A.M."/>
            <person name="Chapman S.B."/>
            <person name="Gainer-Dewar J."/>
            <person name="Goldberg J."/>
            <person name="Griggs A."/>
            <person name="Gujja S."/>
            <person name="Hansen M."/>
            <person name="Howarth C."/>
            <person name="Imamovic A."/>
            <person name="Ireland A."/>
            <person name="Larimer J."/>
            <person name="McCowan C."/>
            <person name="Murphy C."/>
            <person name="Pearson M."/>
            <person name="Poon T.W."/>
            <person name="Priest M."/>
            <person name="Roberts A."/>
            <person name="Saif S."/>
            <person name="Shea T."/>
            <person name="Sisk P."/>
            <person name="Sykes S."/>
            <person name="Wortman J."/>
            <person name="Nusbaum C."/>
            <person name="Birren B."/>
        </authorList>
    </citation>
    <scope>NUCLEOTIDE SEQUENCE [LARGE SCALE GENOMIC DNA]</scope>
    <source>
        <strain evidence="3">CM1001059</strain>
    </source>
</reference>
<name>A0A182UEI9_9DIPT</name>
<evidence type="ECO:0000313" key="2">
    <source>
        <dbReference type="EnsemblMetazoa" id="AMEC018949-PA"/>
    </source>
</evidence>
<evidence type="ECO:0000256" key="1">
    <source>
        <dbReference type="SAM" id="MobiDB-lite"/>
    </source>
</evidence>
<feature type="region of interest" description="Disordered" evidence="1">
    <location>
        <begin position="1"/>
        <end position="20"/>
    </location>
</feature>
<sequence>MAKKANKMKDQRKQLAKKAKTVFSVSQVKKGNLKKTKEVSSNLKKIQVNDKREKVDKKFEDLHAQIVSKKAAKPAPKPLPAKNKSKPDTKKIEADLNEMQM</sequence>
<proteinExistence type="predicted"/>
<dbReference type="EnsemblMetazoa" id="AMEC018949-RA">
    <property type="protein sequence ID" value="AMEC018949-PA"/>
    <property type="gene ID" value="AMEC018949"/>
</dbReference>
<keyword evidence="3" id="KW-1185">Reference proteome</keyword>
<dbReference type="VEuPathDB" id="VectorBase:AMEC018949"/>
<accession>A0A182UEI9</accession>
<feature type="region of interest" description="Disordered" evidence="1">
    <location>
        <begin position="67"/>
        <end position="101"/>
    </location>
</feature>
<dbReference type="STRING" id="34690.A0A182UEI9"/>
<reference evidence="2" key="2">
    <citation type="submission" date="2020-05" db="UniProtKB">
        <authorList>
            <consortium name="EnsemblMetazoa"/>
        </authorList>
    </citation>
    <scope>IDENTIFICATION</scope>
    <source>
        <strain evidence="2">CM1001059</strain>
    </source>
</reference>
<protein>
    <submittedName>
        <fullName evidence="2">Uncharacterized protein</fullName>
    </submittedName>
</protein>
<organism evidence="2 3">
    <name type="scientific">Anopheles melas</name>
    <dbReference type="NCBI Taxonomy" id="34690"/>
    <lineage>
        <taxon>Eukaryota</taxon>
        <taxon>Metazoa</taxon>
        <taxon>Ecdysozoa</taxon>
        <taxon>Arthropoda</taxon>
        <taxon>Hexapoda</taxon>
        <taxon>Insecta</taxon>
        <taxon>Pterygota</taxon>
        <taxon>Neoptera</taxon>
        <taxon>Endopterygota</taxon>
        <taxon>Diptera</taxon>
        <taxon>Nematocera</taxon>
        <taxon>Culicoidea</taxon>
        <taxon>Culicidae</taxon>
        <taxon>Anophelinae</taxon>
        <taxon>Anopheles</taxon>
    </lineage>
</organism>
<dbReference type="Proteomes" id="UP000075902">
    <property type="component" value="Unassembled WGS sequence"/>
</dbReference>